<gene>
    <name evidence="3" type="ORF">EV197_0314</name>
</gene>
<dbReference type="Pfam" id="PF00072">
    <property type="entry name" value="Response_reg"/>
    <property type="match status" value="1"/>
</dbReference>
<comment type="caution">
    <text evidence="3">The sequence shown here is derived from an EMBL/GenBank/DDBJ whole genome shotgun (WGS) entry which is preliminary data.</text>
</comment>
<accession>A0A4V2F7A2</accession>
<dbReference type="RefSeq" id="WP_130284970.1">
    <property type="nucleotide sequence ID" value="NZ_SGXE01000001.1"/>
</dbReference>
<name>A0A4V2F7A2_9FLAO</name>
<dbReference type="Gene3D" id="3.40.50.2300">
    <property type="match status" value="1"/>
</dbReference>
<sequence>MNSSTVLIVLEDIIANVLKNFVEASGKDCTIATTFDEVEQLIAANNYQLVVTELSVDGIFTNEYIDFLHQKLPEAKLIVVTQMEHQNVKDDIEQLGIEEYITLPVDIRTLKDKIFKYV</sequence>
<dbReference type="AlphaFoldDB" id="A0A4V2F7A2"/>
<evidence type="ECO:0000259" key="2">
    <source>
        <dbReference type="PROSITE" id="PS50110"/>
    </source>
</evidence>
<reference evidence="3 4" key="1">
    <citation type="submission" date="2019-02" db="EMBL/GenBank/DDBJ databases">
        <title>Genomic Encyclopedia of Type Strains, Phase IV (KMG-IV): sequencing the most valuable type-strain genomes for metagenomic binning, comparative biology and taxonomic classification.</title>
        <authorList>
            <person name="Goeker M."/>
        </authorList>
    </citation>
    <scope>NUCLEOTIDE SEQUENCE [LARGE SCALE GENOMIC DNA]</scope>
    <source>
        <strain evidence="3 4">DSM 17196</strain>
    </source>
</reference>
<keyword evidence="4" id="KW-1185">Reference proteome</keyword>
<dbReference type="SUPFAM" id="SSF52172">
    <property type="entry name" value="CheY-like"/>
    <property type="match status" value="1"/>
</dbReference>
<comment type="caution">
    <text evidence="1">Lacks conserved residue(s) required for the propagation of feature annotation.</text>
</comment>
<dbReference type="InterPro" id="IPR011006">
    <property type="entry name" value="CheY-like_superfamily"/>
</dbReference>
<evidence type="ECO:0000313" key="3">
    <source>
        <dbReference type="EMBL" id="RZS99109.1"/>
    </source>
</evidence>
<protein>
    <submittedName>
        <fullName evidence="3">Response regulator receiver domain-containing protein</fullName>
    </submittedName>
</protein>
<dbReference type="Proteomes" id="UP000292262">
    <property type="component" value="Unassembled WGS sequence"/>
</dbReference>
<dbReference type="GO" id="GO:0000160">
    <property type="term" value="P:phosphorelay signal transduction system"/>
    <property type="evidence" value="ECO:0007669"/>
    <property type="project" value="InterPro"/>
</dbReference>
<proteinExistence type="predicted"/>
<dbReference type="PROSITE" id="PS50110">
    <property type="entry name" value="RESPONSE_REGULATORY"/>
    <property type="match status" value="1"/>
</dbReference>
<evidence type="ECO:0000313" key="4">
    <source>
        <dbReference type="Proteomes" id="UP000292262"/>
    </source>
</evidence>
<organism evidence="3 4">
    <name type="scientific">Aquimarina brevivitae</name>
    <dbReference type="NCBI Taxonomy" id="323412"/>
    <lineage>
        <taxon>Bacteria</taxon>
        <taxon>Pseudomonadati</taxon>
        <taxon>Bacteroidota</taxon>
        <taxon>Flavobacteriia</taxon>
        <taxon>Flavobacteriales</taxon>
        <taxon>Flavobacteriaceae</taxon>
        <taxon>Aquimarina</taxon>
    </lineage>
</organism>
<dbReference type="InterPro" id="IPR001789">
    <property type="entry name" value="Sig_transdc_resp-reg_receiver"/>
</dbReference>
<dbReference type="EMBL" id="SGXE01000001">
    <property type="protein sequence ID" value="RZS99109.1"/>
    <property type="molecule type" value="Genomic_DNA"/>
</dbReference>
<feature type="domain" description="Response regulatory" evidence="2">
    <location>
        <begin position="4"/>
        <end position="118"/>
    </location>
</feature>
<evidence type="ECO:0000256" key="1">
    <source>
        <dbReference type="PROSITE-ProRule" id="PRU00169"/>
    </source>
</evidence>